<feature type="binding site" evidence="15">
    <location>
        <position position="211"/>
    </location>
    <ligand>
        <name>uracil</name>
        <dbReference type="ChEBI" id="CHEBI:17568"/>
    </ligand>
</feature>
<keyword evidence="5 15" id="KW-0328">Glycosyltransferase</keyword>
<dbReference type="Pfam" id="PF14681">
    <property type="entry name" value="UPRTase"/>
    <property type="match status" value="1"/>
</dbReference>
<accession>A0A4Y4C1S0</accession>
<evidence type="ECO:0000256" key="15">
    <source>
        <dbReference type="HAMAP-Rule" id="MF_01218"/>
    </source>
</evidence>
<comment type="similarity">
    <text evidence="2 15">Belongs to the UPRTase family.</text>
</comment>
<evidence type="ECO:0000256" key="14">
    <source>
        <dbReference type="ARBA" id="ARBA00079807"/>
    </source>
</evidence>
<evidence type="ECO:0000256" key="2">
    <source>
        <dbReference type="ARBA" id="ARBA00009516"/>
    </source>
</evidence>
<feature type="binding site" evidence="15">
    <location>
        <position position="217"/>
    </location>
    <ligand>
        <name>5-phospho-alpha-D-ribose 1-diphosphate</name>
        <dbReference type="ChEBI" id="CHEBI:58017"/>
    </ligand>
</feature>
<dbReference type="InterPro" id="IPR029057">
    <property type="entry name" value="PRTase-like"/>
</dbReference>
<keyword evidence="9 15" id="KW-0342">GTP-binding</keyword>
<dbReference type="SUPFAM" id="SSF53271">
    <property type="entry name" value="PRTase-like"/>
    <property type="match status" value="1"/>
</dbReference>
<evidence type="ECO:0000256" key="7">
    <source>
        <dbReference type="ARBA" id="ARBA00022741"/>
    </source>
</evidence>
<comment type="function">
    <text evidence="12 15">Catalyzes the conversion of uracil and 5-phospho-alpha-D-ribose 1-diphosphate (PRPP) to UMP and diphosphate.</text>
</comment>
<evidence type="ECO:0000256" key="9">
    <source>
        <dbReference type="ARBA" id="ARBA00023134"/>
    </source>
</evidence>
<comment type="pathway">
    <text evidence="1 15">Pyrimidine metabolism; UMP biosynthesis via salvage pathway; UMP from uracil: step 1/1.</text>
</comment>
<evidence type="ECO:0000313" key="18">
    <source>
        <dbReference type="Proteomes" id="UP000319986"/>
    </source>
</evidence>
<comment type="activity regulation">
    <text evidence="15">Allosterically activated by GTP.</text>
</comment>
<keyword evidence="8 15" id="KW-0460">Magnesium</keyword>
<dbReference type="GO" id="GO:0006223">
    <property type="term" value="P:uracil salvage"/>
    <property type="evidence" value="ECO:0007669"/>
    <property type="project" value="InterPro"/>
</dbReference>
<keyword evidence="6 15" id="KW-0808">Transferase</keyword>
<evidence type="ECO:0000256" key="13">
    <source>
        <dbReference type="ARBA" id="ARBA00072146"/>
    </source>
</evidence>
<dbReference type="HAMAP" id="MF_01218_B">
    <property type="entry name" value="Upp_B"/>
    <property type="match status" value="1"/>
</dbReference>
<organism evidence="17 18">
    <name type="scientific">Corynebacterium variabile</name>
    <dbReference type="NCBI Taxonomy" id="1727"/>
    <lineage>
        <taxon>Bacteria</taxon>
        <taxon>Bacillati</taxon>
        <taxon>Actinomycetota</taxon>
        <taxon>Actinomycetes</taxon>
        <taxon>Mycobacteriales</taxon>
        <taxon>Corynebacteriaceae</taxon>
        <taxon>Corynebacterium</taxon>
    </lineage>
</organism>
<evidence type="ECO:0000256" key="11">
    <source>
        <dbReference type="ARBA" id="ARBA00052919"/>
    </source>
</evidence>
<dbReference type="GO" id="GO:0044206">
    <property type="term" value="P:UMP salvage"/>
    <property type="evidence" value="ECO:0007669"/>
    <property type="project" value="UniProtKB-UniRule"/>
</dbReference>
<keyword evidence="7 15" id="KW-0547">Nucleotide-binding</keyword>
<comment type="caution">
    <text evidence="17">The sequence shown here is derived from an EMBL/GenBank/DDBJ whole genome shotgun (WGS) entry which is preliminary data.</text>
</comment>
<dbReference type="CDD" id="cd06223">
    <property type="entry name" value="PRTases_typeI"/>
    <property type="match status" value="1"/>
</dbReference>
<proteinExistence type="inferred from homology"/>
<dbReference type="NCBIfam" id="TIGR01091">
    <property type="entry name" value="upp"/>
    <property type="match status" value="1"/>
</dbReference>
<dbReference type="InterPro" id="IPR034332">
    <property type="entry name" value="Upp_B"/>
</dbReference>
<comment type="cofactor">
    <cofactor evidence="15">
        <name>Mg(2+)</name>
        <dbReference type="ChEBI" id="CHEBI:18420"/>
    </cofactor>
    <text evidence="15">Binds 1 Mg(2+) ion per subunit. The magnesium is bound as Mg-PRPP.</text>
</comment>
<reference evidence="17 18" key="1">
    <citation type="submission" date="2019-06" db="EMBL/GenBank/DDBJ databases">
        <title>Whole genome shotgun sequence of Corynebacterium variabile NBRC 15286.</title>
        <authorList>
            <person name="Hosoyama A."/>
            <person name="Uohara A."/>
            <person name="Ohji S."/>
            <person name="Ichikawa N."/>
        </authorList>
    </citation>
    <scope>NUCLEOTIDE SEQUENCE [LARGE SCALE GENOMIC DNA]</scope>
    <source>
        <strain evidence="17 18">NBRC 15286</strain>
    </source>
</reference>
<evidence type="ECO:0000256" key="1">
    <source>
        <dbReference type="ARBA" id="ARBA00005180"/>
    </source>
</evidence>
<sequence>MTPVAVLWFPARPSILECMEIVEVNHPLVASRLTIMRDARTDNAAFRAALADLGMMLIYEASRNLPVETFDVTTPVAVAEGRRLQDPPIIVPIIRAGLGMVDPALSMIPDAQVGFIGMARDEKTHEPVPYLEALPEDLTGHTVFLVDPMLATGGSLIHALRLLAGRGATDITVVCMVSAVPGVETVRDSGLPVGRLITATIDPGLNEDAYIVPGLGDAGDRLYGPRNIDLDEL</sequence>
<dbReference type="Gene3D" id="3.40.50.2020">
    <property type="match status" value="1"/>
</dbReference>
<dbReference type="GO" id="GO:0000287">
    <property type="term" value="F:magnesium ion binding"/>
    <property type="evidence" value="ECO:0007669"/>
    <property type="project" value="UniProtKB-UniRule"/>
</dbReference>
<keyword evidence="4 15" id="KW-0021">Allosteric enzyme</keyword>
<evidence type="ECO:0000256" key="8">
    <source>
        <dbReference type="ARBA" id="ARBA00022842"/>
    </source>
</evidence>
<feature type="binding site" evidence="15">
    <location>
        <position position="120"/>
    </location>
    <ligand>
        <name>5-phospho-alpha-D-ribose 1-diphosphate</name>
        <dbReference type="ChEBI" id="CHEBI:58017"/>
    </ligand>
</feature>
<gene>
    <name evidence="15 17" type="primary">upp</name>
    <name evidence="17" type="ORF">CVA01_22690</name>
</gene>
<evidence type="ECO:0000256" key="10">
    <source>
        <dbReference type="ARBA" id="ARBA00031082"/>
    </source>
</evidence>
<feature type="binding site" evidence="15">
    <location>
        <begin position="147"/>
        <end position="155"/>
    </location>
    <ligand>
        <name>5-phospho-alpha-D-ribose 1-diphosphate</name>
        <dbReference type="ChEBI" id="CHEBI:58017"/>
    </ligand>
</feature>
<dbReference type="NCBIfam" id="NF001097">
    <property type="entry name" value="PRK00129.1"/>
    <property type="match status" value="1"/>
</dbReference>
<evidence type="ECO:0000256" key="12">
    <source>
        <dbReference type="ARBA" id="ARBA00056901"/>
    </source>
</evidence>
<evidence type="ECO:0000256" key="5">
    <source>
        <dbReference type="ARBA" id="ARBA00022676"/>
    </source>
</evidence>
<evidence type="ECO:0000256" key="6">
    <source>
        <dbReference type="ARBA" id="ARBA00022679"/>
    </source>
</evidence>
<dbReference type="UniPathway" id="UPA00574">
    <property type="reaction ID" value="UER00636"/>
</dbReference>
<evidence type="ECO:0000256" key="3">
    <source>
        <dbReference type="ARBA" id="ARBA00011894"/>
    </source>
</evidence>
<dbReference type="GO" id="GO:0004845">
    <property type="term" value="F:uracil phosphoribosyltransferase activity"/>
    <property type="evidence" value="ECO:0007669"/>
    <property type="project" value="UniProtKB-UniRule"/>
</dbReference>
<dbReference type="PANTHER" id="PTHR32315">
    <property type="entry name" value="ADENINE PHOSPHORIBOSYLTRANSFERASE"/>
    <property type="match status" value="1"/>
</dbReference>
<name>A0A4Y4C1S0_9CORY</name>
<feature type="binding site" evidence="15">
    <location>
        <begin position="216"/>
        <end position="218"/>
    </location>
    <ligand>
        <name>uracil</name>
        <dbReference type="ChEBI" id="CHEBI:17568"/>
    </ligand>
</feature>
<dbReference type="GO" id="GO:0005525">
    <property type="term" value="F:GTP binding"/>
    <property type="evidence" value="ECO:0007669"/>
    <property type="project" value="UniProtKB-KW"/>
</dbReference>
<dbReference type="EMBL" id="BJNT01000018">
    <property type="protein sequence ID" value="GEC86955.1"/>
    <property type="molecule type" value="Genomic_DNA"/>
</dbReference>
<evidence type="ECO:0000256" key="4">
    <source>
        <dbReference type="ARBA" id="ARBA00022533"/>
    </source>
</evidence>
<evidence type="ECO:0000259" key="16">
    <source>
        <dbReference type="Pfam" id="PF14681"/>
    </source>
</evidence>
<dbReference type="InterPro" id="IPR000836">
    <property type="entry name" value="PRTase_dom"/>
</dbReference>
<dbReference type="FunFam" id="3.40.50.2020:FF:000003">
    <property type="entry name" value="Uracil phosphoribosyltransferase"/>
    <property type="match status" value="1"/>
</dbReference>
<evidence type="ECO:0000313" key="17">
    <source>
        <dbReference type="EMBL" id="GEC86955.1"/>
    </source>
</evidence>
<dbReference type="Proteomes" id="UP000319986">
    <property type="component" value="Unassembled WGS sequence"/>
</dbReference>
<feature type="binding site" evidence="15">
    <location>
        <position position="95"/>
    </location>
    <ligand>
        <name>5-phospho-alpha-D-ribose 1-diphosphate</name>
        <dbReference type="ChEBI" id="CHEBI:58017"/>
    </ligand>
</feature>
<dbReference type="EC" id="2.4.2.9" evidence="3 15"/>
<dbReference type="PANTHER" id="PTHR32315:SF4">
    <property type="entry name" value="URACIL PHOSPHORIBOSYLTRANSFERASE, CHLOROPLASTIC"/>
    <property type="match status" value="1"/>
</dbReference>
<dbReference type="GO" id="GO:0005737">
    <property type="term" value="C:cytoplasm"/>
    <property type="evidence" value="ECO:0007669"/>
    <property type="project" value="UniProtKB-ARBA"/>
</dbReference>
<feature type="domain" description="Phosphoribosyltransferase" evidence="16">
    <location>
        <begin position="25"/>
        <end position="224"/>
    </location>
</feature>
<dbReference type="InterPro" id="IPR005765">
    <property type="entry name" value="UPRT"/>
</dbReference>
<dbReference type="InterPro" id="IPR050054">
    <property type="entry name" value="UPRTase/APRTase"/>
</dbReference>
<protein>
    <recommendedName>
        <fullName evidence="13 15">Uracil phosphoribosyltransferase</fullName>
        <ecNumber evidence="3 15">2.4.2.9</ecNumber>
    </recommendedName>
    <alternativeName>
        <fullName evidence="10 15">UMP pyrophosphorylase</fullName>
    </alternativeName>
    <alternativeName>
        <fullName evidence="14 15">UPRTase</fullName>
    </alternativeName>
</protein>
<dbReference type="AlphaFoldDB" id="A0A4Y4C1S0"/>
<comment type="catalytic activity">
    <reaction evidence="11 15">
        <text>UMP + diphosphate = 5-phospho-alpha-D-ribose 1-diphosphate + uracil</text>
        <dbReference type="Rhea" id="RHEA:13017"/>
        <dbReference type="ChEBI" id="CHEBI:17568"/>
        <dbReference type="ChEBI" id="CHEBI:33019"/>
        <dbReference type="ChEBI" id="CHEBI:57865"/>
        <dbReference type="ChEBI" id="CHEBI:58017"/>
        <dbReference type="EC" id="2.4.2.9"/>
    </reaction>
</comment>